<proteinExistence type="inferred from homology"/>
<keyword evidence="2" id="KW-0560">Oxidoreductase</keyword>
<keyword evidence="5" id="KW-1185">Reference proteome</keyword>
<organism evidence="4 5">
    <name type="scientific">Nitratireductor arenosus</name>
    <dbReference type="NCBI Taxonomy" id="2682096"/>
    <lineage>
        <taxon>Bacteria</taxon>
        <taxon>Pseudomonadati</taxon>
        <taxon>Pseudomonadota</taxon>
        <taxon>Alphaproteobacteria</taxon>
        <taxon>Hyphomicrobiales</taxon>
        <taxon>Phyllobacteriaceae</taxon>
        <taxon>Nitratireductor</taxon>
    </lineage>
</organism>
<dbReference type="Gene3D" id="3.40.50.360">
    <property type="match status" value="1"/>
</dbReference>
<name>A0A844QIV1_9HYPH</name>
<accession>A0A844QIV1</accession>
<dbReference type="InterPro" id="IPR029039">
    <property type="entry name" value="Flavoprotein-like_sf"/>
</dbReference>
<comment type="similarity">
    <text evidence="1">Belongs to the NAD(P)H dehydrogenase (quinone) family.</text>
</comment>
<evidence type="ECO:0000256" key="1">
    <source>
        <dbReference type="ARBA" id="ARBA00006252"/>
    </source>
</evidence>
<dbReference type="GO" id="GO:0003955">
    <property type="term" value="F:NAD(P)H dehydrogenase (quinone) activity"/>
    <property type="evidence" value="ECO:0007669"/>
    <property type="project" value="TreeGrafter"/>
</dbReference>
<protein>
    <submittedName>
        <fullName evidence="4">Flavodoxin family protein</fullName>
    </submittedName>
</protein>
<dbReference type="Proteomes" id="UP000463224">
    <property type="component" value="Unassembled WGS sequence"/>
</dbReference>
<sequence length="197" mass="22431">MRVLVVYCHPVPESFCAALRDRALAALDAAGHETRLVDLYAEGFDPVMGAEERRGYNVHEPSDDRLAPHIQALRWAQAMVFVYPTWWYGQPAMLKGWFERVWAKDVAFTLAAEGGRIEPLMRHIEKLAILTTCGAPRWWSFLVGHPGRKTLLRGIRALCARRCRTLYLAKYEMDAADEPARAAFLARVERRLAAFFA</sequence>
<dbReference type="InterPro" id="IPR003680">
    <property type="entry name" value="Flavodoxin_fold"/>
</dbReference>
<dbReference type="AlphaFoldDB" id="A0A844QIV1"/>
<dbReference type="Pfam" id="PF02525">
    <property type="entry name" value="Flavodoxin_2"/>
    <property type="match status" value="1"/>
</dbReference>
<evidence type="ECO:0000256" key="2">
    <source>
        <dbReference type="ARBA" id="ARBA00023002"/>
    </source>
</evidence>
<dbReference type="InterPro" id="IPR051545">
    <property type="entry name" value="NAD(P)H_dehydrogenase_qn"/>
</dbReference>
<feature type="domain" description="Flavodoxin-like fold" evidence="3">
    <location>
        <begin position="1"/>
        <end position="190"/>
    </location>
</feature>
<dbReference type="GO" id="GO:0005829">
    <property type="term" value="C:cytosol"/>
    <property type="evidence" value="ECO:0007669"/>
    <property type="project" value="TreeGrafter"/>
</dbReference>
<dbReference type="EMBL" id="WPHG01000004">
    <property type="protein sequence ID" value="MVA99127.1"/>
    <property type="molecule type" value="Genomic_DNA"/>
</dbReference>
<evidence type="ECO:0000259" key="3">
    <source>
        <dbReference type="Pfam" id="PF02525"/>
    </source>
</evidence>
<dbReference type="PANTHER" id="PTHR10204">
    <property type="entry name" value="NAD P H OXIDOREDUCTASE-RELATED"/>
    <property type="match status" value="1"/>
</dbReference>
<dbReference type="RefSeq" id="WP_156714083.1">
    <property type="nucleotide sequence ID" value="NZ_WPHG01000004.1"/>
</dbReference>
<gene>
    <name evidence="4" type="ORF">GN330_17905</name>
</gene>
<reference evidence="4 5" key="1">
    <citation type="submission" date="2019-12" db="EMBL/GenBank/DDBJ databases">
        <title>Nitratireductor arenosus sp. nov., Isolated from sea sand, Jeju island, South Korea.</title>
        <authorList>
            <person name="Kim W."/>
        </authorList>
    </citation>
    <scope>NUCLEOTIDE SEQUENCE [LARGE SCALE GENOMIC DNA]</scope>
    <source>
        <strain evidence="4 5">CAU 1489</strain>
    </source>
</reference>
<comment type="caution">
    <text evidence="4">The sequence shown here is derived from an EMBL/GenBank/DDBJ whole genome shotgun (WGS) entry which is preliminary data.</text>
</comment>
<dbReference type="PANTHER" id="PTHR10204:SF34">
    <property type="entry name" value="NAD(P)H DEHYDROGENASE [QUINONE] 1 ISOFORM 1"/>
    <property type="match status" value="1"/>
</dbReference>
<evidence type="ECO:0000313" key="4">
    <source>
        <dbReference type="EMBL" id="MVA99127.1"/>
    </source>
</evidence>
<evidence type="ECO:0000313" key="5">
    <source>
        <dbReference type="Proteomes" id="UP000463224"/>
    </source>
</evidence>
<dbReference type="SUPFAM" id="SSF52218">
    <property type="entry name" value="Flavoproteins"/>
    <property type="match status" value="1"/>
</dbReference>